<dbReference type="EMBL" id="CP133614">
    <property type="protein sequence ID" value="WMV22594.1"/>
    <property type="molecule type" value="Genomic_DNA"/>
</dbReference>
<gene>
    <name evidence="2" type="ORF">MTR67_015979</name>
</gene>
<keyword evidence="3" id="KW-1185">Reference proteome</keyword>
<sequence length="96" mass="11217">MGRGSEALRSKWASLWYDMLRERWDTCQFLVVFRCHMFDVLNCSHKLHDDEKSSVMVIGPALTSNLQPQYPDSPATTFPEKKKKQPYGMEQSEMFP</sequence>
<organism evidence="2 3">
    <name type="scientific">Solanum verrucosum</name>
    <dbReference type="NCBI Taxonomy" id="315347"/>
    <lineage>
        <taxon>Eukaryota</taxon>
        <taxon>Viridiplantae</taxon>
        <taxon>Streptophyta</taxon>
        <taxon>Embryophyta</taxon>
        <taxon>Tracheophyta</taxon>
        <taxon>Spermatophyta</taxon>
        <taxon>Magnoliopsida</taxon>
        <taxon>eudicotyledons</taxon>
        <taxon>Gunneridae</taxon>
        <taxon>Pentapetalae</taxon>
        <taxon>asterids</taxon>
        <taxon>lamiids</taxon>
        <taxon>Solanales</taxon>
        <taxon>Solanaceae</taxon>
        <taxon>Solanoideae</taxon>
        <taxon>Solaneae</taxon>
        <taxon>Solanum</taxon>
    </lineage>
</organism>
<proteinExistence type="predicted"/>
<reference evidence="2" key="1">
    <citation type="submission" date="2023-08" db="EMBL/GenBank/DDBJ databases">
        <title>A de novo genome assembly of Solanum verrucosum Schlechtendal, a Mexican diploid species geographically isolated from the other diploid A-genome species in potato relatives.</title>
        <authorList>
            <person name="Hosaka K."/>
        </authorList>
    </citation>
    <scope>NUCLEOTIDE SEQUENCE</scope>
    <source>
        <tissue evidence="2">Young leaves</tissue>
    </source>
</reference>
<evidence type="ECO:0000256" key="1">
    <source>
        <dbReference type="SAM" id="MobiDB-lite"/>
    </source>
</evidence>
<dbReference type="AlphaFoldDB" id="A0AAF0QMH9"/>
<feature type="compositionally biased region" description="Polar residues" evidence="1">
    <location>
        <begin position="65"/>
        <end position="76"/>
    </location>
</feature>
<protein>
    <submittedName>
        <fullName evidence="2">Uncharacterized protein</fullName>
    </submittedName>
</protein>
<feature type="region of interest" description="Disordered" evidence="1">
    <location>
        <begin position="65"/>
        <end position="96"/>
    </location>
</feature>
<evidence type="ECO:0000313" key="3">
    <source>
        <dbReference type="Proteomes" id="UP001234989"/>
    </source>
</evidence>
<dbReference type="Proteomes" id="UP001234989">
    <property type="component" value="Chromosome 3"/>
</dbReference>
<evidence type="ECO:0000313" key="2">
    <source>
        <dbReference type="EMBL" id="WMV22594.1"/>
    </source>
</evidence>
<name>A0AAF0QMH9_SOLVR</name>
<accession>A0AAF0QMH9</accession>